<keyword evidence="2" id="KW-0378">Hydrolase</keyword>
<accession>A0A4Y8RYT5</accession>
<keyword evidence="3" id="KW-1185">Reference proteome</keyword>
<name>A0A4Y8RYT5_9SPHI</name>
<proteinExistence type="predicted"/>
<dbReference type="EMBL" id="SOZE01000058">
    <property type="protein sequence ID" value="TFF30384.1"/>
    <property type="molecule type" value="Genomic_DNA"/>
</dbReference>
<dbReference type="Gene3D" id="3.40.50.1110">
    <property type="entry name" value="SGNH hydrolase"/>
    <property type="match status" value="1"/>
</dbReference>
<gene>
    <name evidence="2" type="ORF">E2R66_27515</name>
</gene>
<evidence type="ECO:0000313" key="2">
    <source>
        <dbReference type="EMBL" id="TFF30384.1"/>
    </source>
</evidence>
<dbReference type="GO" id="GO:0016788">
    <property type="term" value="F:hydrolase activity, acting on ester bonds"/>
    <property type="evidence" value="ECO:0007669"/>
    <property type="project" value="UniProtKB-ARBA"/>
</dbReference>
<evidence type="ECO:0000259" key="1">
    <source>
        <dbReference type="Pfam" id="PF13472"/>
    </source>
</evidence>
<dbReference type="Pfam" id="PF13472">
    <property type="entry name" value="Lipase_GDSL_2"/>
    <property type="match status" value="1"/>
</dbReference>
<dbReference type="InterPro" id="IPR036514">
    <property type="entry name" value="SGNH_hydro_sf"/>
</dbReference>
<dbReference type="SUPFAM" id="SSF52266">
    <property type="entry name" value="SGNH hydrolase"/>
    <property type="match status" value="1"/>
</dbReference>
<dbReference type="InterPro" id="IPR013830">
    <property type="entry name" value="SGNH_hydro"/>
</dbReference>
<dbReference type="Proteomes" id="UP000297540">
    <property type="component" value="Unassembled WGS sequence"/>
</dbReference>
<evidence type="ECO:0000313" key="3">
    <source>
        <dbReference type="Proteomes" id="UP000297540"/>
    </source>
</evidence>
<dbReference type="AlphaFoldDB" id="A0A4Y8RYT5"/>
<dbReference type="PROSITE" id="PS51257">
    <property type="entry name" value="PROKAR_LIPOPROTEIN"/>
    <property type="match status" value="1"/>
</dbReference>
<sequence length="241" mass="25791">MKHLLAAILITGAFFGCNKQIQAPVTYNNSNPPTPPVVATDNLTYLALGDSYTIGEAVNATQSYPYQLAAQLTQAGHITANPTIVARTGWTTDELINAINASGTAGKKYSIVTLLIGVNNQYRGYSKAVYRSEFAKLLSTAIDYANGDKAHVFVISIPNWGLTPFASGYDRKTIGDDVEQFNLINKDETNKQGVAWVDIGPAYSKTSTDATLTAGDGLHPAAGMYSLWVQALAPVVLSNLK</sequence>
<reference evidence="2 3" key="1">
    <citation type="journal article" date="2017" name="Int. J. Syst. Evol. Microbiol.">
        <title>Mucilaginibacterpsychrotolerans sp. nov., isolated from peatlands.</title>
        <authorList>
            <person name="Deng Y."/>
            <person name="Shen L."/>
            <person name="Xu B."/>
            <person name="Liu Y."/>
            <person name="Gu Z."/>
            <person name="Liu H."/>
            <person name="Zhou Y."/>
        </authorList>
    </citation>
    <scope>NUCLEOTIDE SEQUENCE [LARGE SCALE GENOMIC DNA]</scope>
    <source>
        <strain evidence="2 3">NH7-4</strain>
    </source>
</reference>
<organism evidence="2 3">
    <name type="scientific">Mucilaginibacter psychrotolerans</name>
    <dbReference type="NCBI Taxonomy" id="1524096"/>
    <lineage>
        <taxon>Bacteria</taxon>
        <taxon>Pseudomonadati</taxon>
        <taxon>Bacteroidota</taxon>
        <taxon>Sphingobacteriia</taxon>
        <taxon>Sphingobacteriales</taxon>
        <taxon>Sphingobacteriaceae</taxon>
        <taxon>Mucilaginibacter</taxon>
    </lineage>
</organism>
<feature type="domain" description="SGNH hydrolase-type esterase" evidence="1">
    <location>
        <begin position="47"/>
        <end position="225"/>
    </location>
</feature>
<comment type="caution">
    <text evidence="2">The sequence shown here is derived from an EMBL/GenBank/DDBJ whole genome shotgun (WGS) entry which is preliminary data.</text>
</comment>
<protein>
    <submittedName>
        <fullName evidence="2">SGNH/GDSL hydrolase family protein</fullName>
    </submittedName>
</protein>